<keyword evidence="1" id="KW-0560">Oxidoreductase</keyword>
<dbReference type="Pfam" id="PF02525">
    <property type="entry name" value="Flavodoxin_2"/>
    <property type="match status" value="1"/>
</dbReference>
<dbReference type="SUPFAM" id="SSF52218">
    <property type="entry name" value="Flavoproteins"/>
    <property type="match status" value="1"/>
</dbReference>
<reference evidence="3 4" key="1">
    <citation type="submission" date="2018-11" db="EMBL/GenBank/DDBJ databases">
        <title>Rhodococcus spongicola sp. nov. and Rhodococcus xishaensis sp. nov. from marine sponges.</title>
        <authorList>
            <person name="Li L."/>
            <person name="Lin H.W."/>
        </authorList>
    </citation>
    <scope>NUCLEOTIDE SEQUENCE [LARGE SCALE GENOMIC DNA]</scope>
    <source>
        <strain evidence="3 4">LHW50502</strain>
    </source>
</reference>
<dbReference type="PANTHER" id="PTHR47307:SF1">
    <property type="entry name" value="GLUTATHIONE-REGULATED POTASSIUM-EFFLUX SYSTEM ANCILLARY PROTEIN KEFG"/>
    <property type="match status" value="1"/>
</dbReference>
<comment type="caution">
    <text evidence="3">The sequence shown here is derived from an EMBL/GenBank/DDBJ whole genome shotgun (WGS) entry which is preliminary data.</text>
</comment>
<sequence length="190" mass="22080">MKILHMLFHPHMETSSVNRVWNEMISQSDQVETSKDMYALYPSLNIDVEREQQDLVEHDRILLQFPFYWYAGPPLLKKWIDEVLLYGFAYGSKGTHLRGKQMLVITSVGGSEEDYHPGGAQELTVDEYLQPLRKTAHLCNMDFLRPLRMYDAAKVDKQVIRAHGEQFISKLREEVAVRKQIRSGDDIVVN</sequence>
<feature type="domain" description="Flavodoxin-like fold" evidence="2">
    <location>
        <begin position="1"/>
        <end position="167"/>
    </location>
</feature>
<evidence type="ECO:0000313" key="3">
    <source>
        <dbReference type="EMBL" id="RVW04534.1"/>
    </source>
</evidence>
<dbReference type="InterPro" id="IPR003680">
    <property type="entry name" value="Flavodoxin_fold"/>
</dbReference>
<name>A0A3S3E2Q0_9NOCA</name>
<dbReference type="PANTHER" id="PTHR47307">
    <property type="entry name" value="GLUTATHIONE-REGULATED POTASSIUM-EFFLUX SYSTEM ANCILLARY PROTEIN KEFG"/>
    <property type="match status" value="1"/>
</dbReference>
<evidence type="ECO:0000313" key="4">
    <source>
        <dbReference type="Proteomes" id="UP000284333"/>
    </source>
</evidence>
<dbReference type="GO" id="GO:0010181">
    <property type="term" value="F:FMN binding"/>
    <property type="evidence" value="ECO:0007669"/>
    <property type="project" value="TreeGrafter"/>
</dbReference>
<dbReference type="RefSeq" id="WP_127946231.1">
    <property type="nucleotide sequence ID" value="NZ_RKLN01000002.1"/>
</dbReference>
<dbReference type="EMBL" id="RKLN01000002">
    <property type="protein sequence ID" value="RVW04534.1"/>
    <property type="molecule type" value="Genomic_DNA"/>
</dbReference>
<keyword evidence="4" id="KW-1185">Reference proteome</keyword>
<evidence type="ECO:0000256" key="1">
    <source>
        <dbReference type="ARBA" id="ARBA00023002"/>
    </source>
</evidence>
<dbReference type="InterPro" id="IPR046980">
    <property type="entry name" value="KefG/KefF"/>
</dbReference>
<dbReference type="OrthoDB" id="9798454at2"/>
<dbReference type="GO" id="GO:0009055">
    <property type="term" value="F:electron transfer activity"/>
    <property type="evidence" value="ECO:0007669"/>
    <property type="project" value="TreeGrafter"/>
</dbReference>
<organism evidence="3 4">
    <name type="scientific">Rhodococcus spongiicola</name>
    <dbReference type="NCBI Taxonomy" id="2487352"/>
    <lineage>
        <taxon>Bacteria</taxon>
        <taxon>Bacillati</taxon>
        <taxon>Actinomycetota</taxon>
        <taxon>Actinomycetes</taxon>
        <taxon>Mycobacteriales</taxon>
        <taxon>Nocardiaceae</taxon>
        <taxon>Rhodococcus</taxon>
    </lineage>
</organism>
<accession>A0A3S3E2Q0</accession>
<dbReference type="Proteomes" id="UP000284333">
    <property type="component" value="Unassembled WGS sequence"/>
</dbReference>
<dbReference type="AlphaFoldDB" id="A0A3S3E2Q0"/>
<gene>
    <name evidence="3" type="ORF">EF834_05540</name>
</gene>
<evidence type="ECO:0000259" key="2">
    <source>
        <dbReference type="Pfam" id="PF02525"/>
    </source>
</evidence>
<dbReference type="InterPro" id="IPR029039">
    <property type="entry name" value="Flavoprotein-like_sf"/>
</dbReference>
<protein>
    <submittedName>
        <fullName evidence="3">Flavodoxin family protein</fullName>
    </submittedName>
</protein>
<dbReference type="GO" id="GO:0003955">
    <property type="term" value="F:NAD(P)H dehydrogenase (quinone) activity"/>
    <property type="evidence" value="ECO:0007669"/>
    <property type="project" value="TreeGrafter"/>
</dbReference>
<dbReference type="Gene3D" id="3.40.50.360">
    <property type="match status" value="1"/>
</dbReference>
<proteinExistence type="predicted"/>